<accession>A0A6G7VMV9</accession>
<keyword evidence="5" id="KW-1185">Reference proteome</keyword>
<dbReference type="AlphaFoldDB" id="A0A6G7VMV9"/>
<dbReference type="Proteomes" id="UP000500791">
    <property type="component" value="Chromosome"/>
</dbReference>
<dbReference type="InterPro" id="IPR002639">
    <property type="entry name" value="UreF"/>
</dbReference>
<evidence type="ECO:0000256" key="3">
    <source>
        <dbReference type="HAMAP-Rule" id="MF_01385"/>
    </source>
</evidence>
<comment type="function">
    <text evidence="3">Required for maturation of urease via the functional incorporation of the urease nickel metallocenter.</text>
</comment>
<comment type="subunit">
    <text evidence="3">UreD, UreF and UreG form a complex that acts as a GTP-hydrolysis-dependent molecular chaperone, activating the urease apoprotein by helping to assemble the nickel containing metallocenter of UreC. The UreE protein probably delivers the nickel.</text>
</comment>
<dbReference type="GO" id="GO:0016151">
    <property type="term" value="F:nickel cation binding"/>
    <property type="evidence" value="ECO:0007669"/>
    <property type="project" value="UniProtKB-UniRule"/>
</dbReference>
<evidence type="ECO:0000313" key="4">
    <source>
        <dbReference type="EMBL" id="QIK41195.1"/>
    </source>
</evidence>
<dbReference type="Gene3D" id="1.10.4190.10">
    <property type="entry name" value="Urease accessory protein UreF"/>
    <property type="match status" value="1"/>
</dbReference>
<gene>
    <name evidence="3" type="primary">ureF</name>
    <name evidence="4" type="ORF">G8E03_10685</name>
</gene>
<dbReference type="RefSeq" id="WP_166191494.1">
    <property type="nucleotide sequence ID" value="NZ_CP049811.1"/>
</dbReference>
<comment type="subcellular location">
    <subcellularLocation>
        <location evidence="3">Cytoplasm</location>
    </subcellularLocation>
</comment>
<dbReference type="PIRSF" id="PIRSF009467">
    <property type="entry name" value="Ureas_acces_UreF"/>
    <property type="match status" value="1"/>
</dbReference>
<dbReference type="EMBL" id="CP049811">
    <property type="protein sequence ID" value="QIK41195.1"/>
    <property type="molecule type" value="Genomic_DNA"/>
</dbReference>
<name>A0A6G7VMV9_9RHOB</name>
<dbReference type="InterPro" id="IPR038277">
    <property type="entry name" value="UreF_sf"/>
</dbReference>
<dbReference type="GO" id="GO:0005737">
    <property type="term" value="C:cytoplasm"/>
    <property type="evidence" value="ECO:0007669"/>
    <property type="project" value="UniProtKB-SubCell"/>
</dbReference>
<dbReference type="PANTHER" id="PTHR33620:SF1">
    <property type="entry name" value="UREASE ACCESSORY PROTEIN F"/>
    <property type="match status" value="1"/>
</dbReference>
<reference evidence="4 5" key="1">
    <citation type="submission" date="2020-03" db="EMBL/GenBank/DDBJ databases">
        <title>Complete genome sequence of Monaibacterium sp. ALG8 with diverse plasmids.</title>
        <authorList>
            <person name="Sun C."/>
        </authorList>
    </citation>
    <scope>NUCLEOTIDE SEQUENCE [LARGE SCALE GENOMIC DNA]</scope>
    <source>
        <strain evidence="4 5">ALG8</strain>
    </source>
</reference>
<proteinExistence type="inferred from homology"/>
<dbReference type="PANTHER" id="PTHR33620">
    <property type="entry name" value="UREASE ACCESSORY PROTEIN F"/>
    <property type="match status" value="1"/>
</dbReference>
<evidence type="ECO:0000256" key="2">
    <source>
        <dbReference type="ARBA" id="ARBA00023186"/>
    </source>
</evidence>
<protein>
    <recommendedName>
        <fullName evidence="3">Urease accessory protein UreF</fullName>
    </recommendedName>
</protein>
<dbReference type="HAMAP" id="MF_01385">
    <property type="entry name" value="UreF"/>
    <property type="match status" value="1"/>
</dbReference>
<keyword evidence="2 3" id="KW-0143">Chaperone</keyword>
<comment type="similarity">
    <text evidence="3">Belongs to the UreF family.</text>
</comment>
<keyword evidence="1 3" id="KW-0996">Nickel insertion</keyword>
<dbReference type="Pfam" id="PF01730">
    <property type="entry name" value="UreF"/>
    <property type="match status" value="1"/>
</dbReference>
<organism evidence="4 5">
    <name type="scientific">Pontivivens nitratireducens</name>
    <dbReference type="NCBI Taxonomy" id="2758038"/>
    <lineage>
        <taxon>Bacteria</taxon>
        <taxon>Pseudomonadati</taxon>
        <taxon>Pseudomonadota</taxon>
        <taxon>Alphaproteobacteria</taxon>
        <taxon>Rhodobacterales</taxon>
        <taxon>Paracoccaceae</taxon>
        <taxon>Pontivivens</taxon>
    </lineage>
</organism>
<evidence type="ECO:0000256" key="1">
    <source>
        <dbReference type="ARBA" id="ARBA00022988"/>
    </source>
</evidence>
<evidence type="ECO:0000313" key="5">
    <source>
        <dbReference type="Proteomes" id="UP000500791"/>
    </source>
</evidence>
<sequence length="210" mass="22289">MRDVQLLHQWLSPGYPSGAFAWSHGLDRLIDDGEILDAAGLEAWLSGVLRNGSGWSDAVLLANAYNHPERADEVAELAAALAPSRERYAETMDQGMAFARVNAAVLGGGDAPCAYPVALGLAAAREGVALDLTLTLYLQAFIANLVSAAVRAVPLGQTDGQRVISSFADPCRETAEAACTADLDDIGGAMIRADMASIHHETQYSRMFRS</sequence>
<keyword evidence="3" id="KW-0963">Cytoplasm</keyword>
<dbReference type="KEGG" id="mon:G8E03_10685"/>